<protein>
    <submittedName>
        <fullName evidence="1">Protein 4</fullName>
    </submittedName>
</protein>
<sequence length="175" mass="20248">MESFFPSINHRQEFLIREVATISVILRNRRGSFSHLTNSNRSLLQKKLETFLEIIGCHSMYRCTRCGIGRTSSECQVRHSLFPRGNWLDPDIYQGSDGRIYAHCGIFFDSERLRLILNAVRVSRVLEENTFLGVCPRLDPADALCIYCTERMVIHDHPYQDFSGAVIESERLIIH</sequence>
<dbReference type="EMBL" id="BK061793">
    <property type="protein sequence ID" value="DAZ90780.1"/>
    <property type="molecule type" value="Viral_cRNA"/>
</dbReference>
<evidence type="ECO:0000313" key="1">
    <source>
        <dbReference type="EMBL" id="DAZ90780.1"/>
    </source>
</evidence>
<proteinExistence type="predicted"/>
<accession>A0A9N7AB40</accession>
<organism evidence="1">
    <name type="scientific">Pinus banksiana virus 1</name>
    <dbReference type="NCBI Taxonomy" id="2977980"/>
    <lineage>
        <taxon>Viruses</taxon>
        <taxon>Riboviria</taxon>
        <taxon>Orthornavirae</taxon>
        <taxon>Negarnaviricota</taxon>
        <taxon>Haploviricotina</taxon>
        <taxon>Monjiviricetes</taxon>
        <taxon>Mononegavirales</taxon>
        <taxon>Rhabdoviridae</taxon>
        <taxon>Betarhabdovirinae</taxon>
        <taxon>Alphagymnorhavirus</taxon>
        <taxon>Alphagymnorhavirus pinibanksiae</taxon>
    </lineage>
</organism>
<name>A0A9N7AB40_9RHAB</name>
<reference evidence="1" key="1">
    <citation type="journal article" date="2022" name="bioRxiv">
        <title>Unlocking the hidden genetic diversity of varicosaviruses, the neglected plant rhabdoviruses.</title>
        <authorList>
            <person name="Bejerman N."/>
            <person name="Dietzgen R.G."/>
            <person name="Debat H."/>
        </authorList>
    </citation>
    <scope>NUCLEOTIDE SEQUENCE</scope>
</reference>